<dbReference type="InterPro" id="IPR011991">
    <property type="entry name" value="ArsR-like_HTH"/>
</dbReference>
<dbReference type="AlphaFoldDB" id="A0A0S7C0U3"/>
<name>A0A0S7C0U3_9BACT</name>
<gene>
    <name evidence="5" type="ORF">TBC1_111075</name>
</gene>
<dbReference type="InterPro" id="IPR051081">
    <property type="entry name" value="HTH_MetalResp_TranReg"/>
</dbReference>
<keyword evidence="6" id="KW-1185">Reference proteome</keyword>
<sequence>MNKSEKFDEDLRELARYAKVISHPARLAIIKYLANTRSCISGDISDSLPLGRSTVSQHLKELRDAGLIHGEIDGLKINYCLCSGGIEKFMALFSVFFEPVKANGFDCEIK</sequence>
<dbReference type="PROSITE" id="PS50987">
    <property type="entry name" value="HTH_ARSR_2"/>
    <property type="match status" value="1"/>
</dbReference>
<dbReference type="OrthoDB" id="9800049at2"/>
<keyword evidence="2 5" id="KW-0238">DNA-binding</keyword>
<evidence type="ECO:0000256" key="2">
    <source>
        <dbReference type="ARBA" id="ARBA00023125"/>
    </source>
</evidence>
<reference evidence="5" key="1">
    <citation type="journal article" date="2015" name="Genome Announc.">
        <title>Draft Genome Sequence of Bacteroidales Strain TBC1, a Novel Isolate from a Methanogenic Wastewater Treatment System.</title>
        <authorList>
            <person name="Tourlousse D.M."/>
            <person name="Matsuura N."/>
            <person name="Sun L."/>
            <person name="Toyonaga M."/>
            <person name="Kuroda K."/>
            <person name="Ohashi A."/>
            <person name="Cruz R."/>
            <person name="Yamaguchi T."/>
            <person name="Sekiguchi Y."/>
        </authorList>
    </citation>
    <scope>NUCLEOTIDE SEQUENCE [LARGE SCALE GENOMIC DNA]</scope>
    <source>
        <strain evidence="5">TBC1</strain>
    </source>
</reference>
<organism evidence="5">
    <name type="scientific">Lentimicrobium saccharophilum</name>
    <dbReference type="NCBI Taxonomy" id="1678841"/>
    <lineage>
        <taxon>Bacteria</taxon>
        <taxon>Pseudomonadati</taxon>
        <taxon>Bacteroidota</taxon>
        <taxon>Bacteroidia</taxon>
        <taxon>Bacteroidales</taxon>
        <taxon>Lentimicrobiaceae</taxon>
        <taxon>Lentimicrobium</taxon>
    </lineage>
</organism>
<dbReference type="NCBIfam" id="NF033788">
    <property type="entry name" value="HTH_metalloreg"/>
    <property type="match status" value="1"/>
</dbReference>
<dbReference type="STRING" id="1678841.TBC1_111075"/>
<dbReference type="Pfam" id="PF01022">
    <property type="entry name" value="HTH_5"/>
    <property type="match status" value="1"/>
</dbReference>
<dbReference type="Gene3D" id="1.10.10.10">
    <property type="entry name" value="Winged helix-like DNA-binding domain superfamily/Winged helix DNA-binding domain"/>
    <property type="match status" value="1"/>
</dbReference>
<dbReference type="SMART" id="SM00418">
    <property type="entry name" value="HTH_ARSR"/>
    <property type="match status" value="1"/>
</dbReference>
<proteinExistence type="predicted"/>
<dbReference type="CDD" id="cd00090">
    <property type="entry name" value="HTH_ARSR"/>
    <property type="match status" value="1"/>
</dbReference>
<evidence type="ECO:0000256" key="3">
    <source>
        <dbReference type="ARBA" id="ARBA00023163"/>
    </source>
</evidence>
<evidence type="ECO:0000313" key="6">
    <source>
        <dbReference type="Proteomes" id="UP000053091"/>
    </source>
</evidence>
<evidence type="ECO:0000259" key="4">
    <source>
        <dbReference type="PROSITE" id="PS50987"/>
    </source>
</evidence>
<dbReference type="InterPro" id="IPR001845">
    <property type="entry name" value="HTH_ArsR_DNA-bd_dom"/>
</dbReference>
<evidence type="ECO:0000256" key="1">
    <source>
        <dbReference type="ARBA" id="ARBA00023015"/>
    </source>
</evidence>
<dbReference type="PRINTS" id="PR00778">
    <property type="entry name" value="HTHARSR"/>
</dbReference>
<dbReference type="PANTHER" id="PTHR33154">
    <property type="entry name" value="TRANSCRIPTIONAL REGULATOR, ARSR FAMILY"/>
    <property type="match status" value="1"/>
</dbReference>
<protein>
    <submittedName>
        <fullName evidence="5">DNA-binding transcriptional regulator, ArsR family</fullName>
    </submittedName>
</protein>
<evidence type="ECO:0000313" key="5">
    <source>
        <dbReference type="EMBL" id="GAP42934.1"/>
    </source>
</evidence>
<dbReference type="GO" id="GO:0003677">
    <property type="term" value="F:DNA binding"/>
    <property type="evidence" value="ECO:0007669"/>
    <property type="project" value="UniProtKB-KW"/>
</dbReference>
<accession>A0A0S7C0U3</accession>
<feature type="domain" description="HTH arsR-type" evidence="4">
    <location>
        <begin position="6"/>
        <end position="101"/>
    </location>
</feature>
<dbReference type="RefSeq" id="WP_062039537.1">
    <property type="nucleotide sequence ID" value="NZ_DF968182.1"/>
</dbReference>
<keyword evidence="1" id="KW-0805">Transcription regulation</keyword>
<dbReference type="PANTHER" id="PTHR33154:SF15">
    <property type="entry name" value="REGULATORY PROTEIN ARSR"/>
    <property type="match status" value="1"/>
</dbReference>
<dbReference type="GO" id="GO:0003700">
    <property type="term" value="F:DNA-binding transcription factor activity"/>
    <property type="evidence" value="ECO:0007669"/>
    <property type="project" value="InterPro"/>
</dbReference>
<dbReference type="SUPFAM" id="SSF46785">
    <property type="entry name" value="Winged helix' DNA-binding domain"/>
    <property type="match status" value="1"/>
</dbReference>
<dbReference type="EMBL" id="DF968182">
    <property type="protein sequence ID" value="GAP42934.1"/>
    <property type="molecule type" value="Genomic_DNA"/>
</dbReference>
<dbReference type="Proteomes" id="UP000053091">
    <property type="component" value="Unassembled WGS sequence"/>
</dbReference>
<keyword evidence="3" id="KW-0804">Transcription</keyword>
<dbReference type="InterPro" id="IPR036388">
    <property type="entry name" value="WH-like_DNA-bd_sf"/>
</dbReference>
<dbReference type="InterPro" id="IPR036390">
    <property type="entry name" value="WH_DNA-bd_sf"/>
</dbReference>